<dbReference type="Gene3D" id="2.160.20.160">
    <property type="match status" value="1"/>
</dbReference>
<dbReference type="InterPro" id="IPR001343">
    <property type="entry name" value="Hemolysn_Ca-bd"/>
</dbReference>
<organism evidence="1 2">
    <name type="scientific">Candidatus Phosphoribacter hodrii</name>
    <dbReference type="NCBI Taxonomy" id="2953743"/>
    <lineage>
        <taxon>Bacteria</taxon>
        <taxon>Bacillati</taxon>
        <taxon>Actinomycetota</taxon>
        <taxon>Actinomycetes</taxon>
        <taxon>Micrococcales</taxon>
        <taxon>Dermatophilaceae</taxon>
        <taxon>Candidatus Phosphoribacter</taxon>
    </lineage>
</organism>
<proteinExistence type="predicted"/>
<protein>
    <submittedName>
        <fullName evidence="1">Calcium-binding protein</fullName>
    </submittedName>
</protein>
<dbReference type="EMBL" id="JADKGK010000002">
    <property type="protein sequence ID" value="MBL0002464.1"/>
    <property type="molecule type" value="Genomic_DNA"/>
</dbReference>
<dbReference type="InterPro" id="IPR011049">
    <property type="entry name" value="Serralysin-like_metalloprot_C"/>
</dbReference>
<dbReference type="Proteomes" id="UP000886632">
    <property type="component" value="Unassembled WGS sequence"/>
</dbReference>
<sequence>MTYTYRKPGESSDTVETVVTLASLPAGSDLMTEAIRISGTTRFRYAIGSAPLPLGTVALVFTAGGVKNRDVTTTSGTTVGAGNAATTVSFTVTGVSAVVVDPGPGGTVDIAVVNNRPWLTFIDVDFTVGSGRTIDLASILDLAPEISLGGSGLGSAALDGTRVPTVLSVDATTGTVRVRFWTTGAFAASGTVTVTPLLRSWAFTATLSAATLASVTIPANTSVTTIAVTIPGVTADMASLNGLSFVDLDAAAPGVQLYAASGQIVTLDTSRAIVWNGSAFLIPVIATSSTAPELEVEAQIQAGTVSWTSAQDSDYTGRTAAVAPATVTGATTYIDVTFSPSMGALLTQGSINGDEILLTGVGAAGISLVSGGAVYLHGTTWRFALSGQFAIGAVNVNIKLDAFSDNSGRSPPAGSVLVQSFTVVGSTADAVTTTTAGALTALGGQTVSRETINLLHYLQIRFVGAGGAAIDPSTIDGNEIELRDAAGTLISLAVPIRVGTTDVFRYGLSADLAAGRYTITILGGSFADVNGIANVTETETFTLVSPTAALTDPVRGQVTYVDEFGTRGYVDITFTPAPGATLNVAEILALRPTFSGGGAESLTITSVTRQGTSNVFRFAFTGTFTPGLVTMTLAAGAWRDSAGNASAATTNTFRLIAPAQSFFIELSGGLRLEAGGLTSEPLIDLSASVLLEIDNNRKLFILTFEGQLSIIKLGTVGATSGRFVLDNSDPAHLPPRLWGVASLQTNFDALLPYGLRLSASGTLQINLTNETKVETITLKGVGPGHTDLVQTYTLKPYSFGLELVGLAVVSIPGTSTELMRIQGGLLLDISMAENPSLTMFMTGTLSYGSGSVQITLASATAVLFIRTDAGHAGVAGSVTISAGGDIGLPNLALFSATGTVNLMFNTTLQDQTLELPASFLPLLREGDPTSITVYAAPPDLTGEPPAGAAPAAYVKATVRAQLVFAGVLVLDGYIGITAAGSGAGAYFKVDGALGTQIPGIGAMTALVNLGVYVGANPGVIGRVQLTRGGNGVPGFSFNGQFLLEINTFSGPQDIQTFKIEQTTVNGVSRFGGFAHDPDTNALIVESVTIQNGFHLEFYGDLRILDTLVVTGHVELTISSSEVTLVVNASLRLDPIGSVSLVNSGFSITSAGLVARVELVFDVAAGTSIGAGIGLELTGNALLAINTTGSERTLGSSTVQPGFLLRITGTVNFLNFASASGFVEISVSGTTFQLLFDVNFAFGGLTFHAGGGAAVRGGANPGFAMSLAVSVTAADPLGVFTIEASGTLQLNTSSAALLGLAANSFLLDLTGHVDILKVFTFDATMRVVVGRLGDTGYPASSPGAWYFRASASIDFFGLATLSGSIFLNSNGDFILDISGHLQLGSDSFGISGDFTFHVSSVHYLSPDHYVFSLSGSASVRVRVFGITLIGAGLSFTFGFDTADIDAGGRVKIELSVTVTISLLFFDISKTAYFTIGYLQFPPPTYMAGGGSTTTTDEATAQSFSGGALVLNVGSRGQFRNIGEDDPNEAMTVEQIGTTAAGATIKVSGYGRSNTYEGVTSIVADFGDGNDGLVVDPSVTVPLTISGGTGNDTISIDANSAGNLVNGQDGDDYLSLGGRASGTLNGGNGADFLEHTGTGSATLNGGADNDALIGSSATDVLNGGTGNDQLSGIALTYDGGDGDDLITLSLTTDRPATFTGGTGTDILAVTLSGSNDTAALTAAGTSAVTFSLNGTDRATTGIETFRLDGLNGTDLFTVGYLPTNTGVTDVSINLGTGGADRVTVNGSSGADNFTLGYVTRAGRPNPEAFVDAGDYTVYIGASVRAEGDRLVLDTGDGNDILDASAFQATGFTPTDRIALTLIGGNGDDRLVGSPFDDVLDSGAGDDQVTGGTGLDVFIDPSGNDTLIETVTGDVGIYDNLFIVGTI</sequence>
<evidence type="ECO:0000313" key="2">
    <source>
        <dbReference type="Proteomes" id="UP000886632"/>
    </source>
</evidence>
<accession>A0A9D7T4G5</accession>
<evidence type="ECO:0000313" key="1">
    <source>
        <dbReference type="EMBL" id="MBL0002464.1"/>
    </source>
</evidence>
<dbReference type="PRINTS" id="PR00313">
    <property type="entry name" value="CABNDNGRPT"/>
</dbReference>
<dbReference type="Gene3D" id="2.150.10.10">
    <property type="entry name" value="Serralysin-like metalloprotease, C-terminal"/>
    <property type="match status" value="1"/>
</dbReference>
<feature type="non-terminal residue" evidence="1">
    <location>
        <position position="1924"/>
    </location>
</feature>
<name>A0A9D7T4G5_9MICO</name>
<dbReference type="Pfam" id="PF00353">
    <property type="entry name" value="HemolysinCabind"/>
    <property type="match status" value="2"/>
</dbReference>
<reference evidence="1" key="1">
    <citation type="submission" date="2020-10" db="EMBL/GenBank/DDBJ databases">
        <title>Connecting structure to function with the recovery of over 1000 high-quality activated sludge metagenome-assembled genomes encoding full-length rRNA genes using long-read sequencing.</title>
        <authorList>
            <person name="Singleton C.M."/>
            <person name="Petriglieri F."/>
            <person name="Kristensen J.M."/>
            <person name="Kirkegaard R.H."/>
            <person name="Michaelsen T.Y."/>
            <person name="Andersen M.H."/>
            <person name="Karst S.M."/>
            <person name="Dueholm M.S."/>
            <person name="Nielsen P.H."/>
            <person name="Albertsen M."/>
        </authorList>
    </citation>
    <scope>NUCLEOTIDE SEQUENCE</scope>
    <source>
        <strain evidence="1">Ribe_18-Q3-R11-54_MAXAC.001</strain>
    </source>
</reference>
<gene>
    <name evidence="1" type="ORF">IPP00_00080</name>
</gene>
<dbReference type="GO" id="GO:0005509">
    <property type="term" value="F:calcium ion binding"/>
    <property type="evidence" value="ECO:0007669"/>
    <property type="project" value="InterPro"/>
</dbReference>
<comment type="caution">
    <text evidence="1">The sequence shown here is derived from an EMBL/GenBank/DDBJ whole genome shotgun (WGS) entry which is preliminary data.</text>
</comment>
<dbReference type="SUPFAM" id="SSF51120">
    <property type="entry name" value="beta-Roll"/>
    <property type="match status" value="2"/>
</dbReference>